<comment type="caution">
    <text evidence="2">The sequence shown here is derived from an EMBL/GenBank/DDBJ whole genome shotgun (WGS) entry which is preliminary data.</text>
</comment>
<feature type="region of interest" description="Disordered" evidence="1">
    <location>
        <begin position="1"/>
        <end position="29"/>
    </location>
</feature>
<evidence type="ECO:0000313" key="2">
    <source>
        <dbReference type="EMBL" id="MPC58484.1"/>
    </source>
</evidence>
<sequence length="100" mass="10814">MSGRKKKEEQVRSGDQVTFKRHSGSGEQQRSLISLLISGVGQRLVAVRTYNHSSPSPSNWAGGEWNNLASAVCCVPCAAGRRNTTNSRHHAPQQDVCGVP</sequence>
<name>A0A5B7GPI5_PORTR</name>
<dbReference type="Proteomes" id="UP000324222">
    <property type="component" value="Unassembled WGS sequence"/>
</dbReference>
<protein>
    <submittedName>
        <fullName evidence="2">Uncharacterized protein</fullName>
    </submittedName>
</protein>
<organism evidence="2 3">
    <name type="scientific">Portunus trituberculatus</name>
    <name type="common">Swimming crab</name>
    <name type="synonym">Neptunus trituberculatus</name>
    <dbReference type="NCBI Taxonomy" id="210409"/>
    <lineage>
        <taxon>Eukaryota</taxon>
        <taxon>Metazoa</taxon>
        <taxon>Ecdysozoa</taxon>
        <taxon>Arthropoda</taxon>
        <taxon>Crustacea</taxon>
        <taxon>Multicrustacea</taxon>
        <taxon>Malacostraca</taxon>
        <taxon>Eumalacostraca</taxon>
        <taxon>Eucarida</taxon>
        <taxon>Decapoda</taxon>
        <taxon>Pleocyemata</taxon>
        <taxon>Brachyura</taxon>
        <taxon>Eubrachyura</taxon>
        <taxon>Portunoidea</taxon>
        <taxon>Portunidae</taxon>
        <taxon>Portuninae</taxon>
        <taxon>Portunus</taxon>
    </lineage>
</organism>
<keyword evidence="3" id="KW-1185">Reference proteome</keyword>
<evidence type="ECO:0000256" key="1">
    <source>
        <dbReference type="SAM" id="MobiDB-lite"/>
    </source>
</evidence>
<evidence type="ECO:0000313" key="3">
    <source>
        <dbReference type="Proteomes" id="UP000324222"/>
    </source>
</evidence>
<dbReference type="EMBL" id="VSRR010015729">
    <property type="protein sequence ID" value="MPC58484.1"/>
    <property type="molecule type" value="Genomic_DNA"/>
</dbReference>
<feature type="region of interest" description="Disordered" evidence="1">
    <location>
        <begin position="81"/>
        <end position="100"/>
    </location>
</feature>
<feature type="compositionally biased region" description="Basic and acidic residues" evidence="1">
    <location>
        <begin position="1"/>
        <end position="12"/>
    </location>
</feature>
<proteinExistence type="predicted"/>
<dbReference type="AlphaFoldDB" id="A0A5B7GPI5"/>
<gene>
    <name evidence="2" type="ORF">E2C01_052489</name>
</gene>
<reference evidence="2 3" key="1">
    <citation type="submission" date="2019-05" db="EMBL/GenBank/DDBJ databases">
        <title>Another draft genome of Portunus trituberculatus and its Hox gene families provides insights of decapod evolution.</title>
        <authorList>
            <person name="Jeong J.-H."/>
            <person name="Song I."/>
            <person name="Kim S."/>
            <person name="Choi T."/>
            <person name="Kim D."/>
            <person name="Ryu S."/>
            <person name="Kim W."/>
        </authorList>
    </citation>
    <scope>NUCLEOTIDE SEQUENCE [LARGE SCALE GENOMIC DNA]</scope>
    <source>
        <tissue evidence="2">Muscle</tissue>
    </source>
</reference>
<accession>A0A5B7GPI5</accession>